<dbReference type="InterPro" id="IPR029058">
    <property type="entry name" value="AB_hydrolase_fold"/>
</dbReference>
<feature type="domain" description="Peptidase S9 prolyl oligopeptidase catalytic" evidence="1">
    <location>
        <begin position="131"/>
        <end position="184"/>
    </location>
</feature>
<dbReference type="EMBL" id="JAVFKD010000003">
    <property type="protein sequence ID" value="KAK5996327.1"/>
    <property type="molecule type" value="Genomic_DNA"/>
</dbReference>
<accession>A0ABR0SVY4</accession>
<dbReference type="Pfam" id="PF00326">
    <property type="entry name" value="Peptidase_S9"/>
    <property type="match status" value="1"/>
</dbReference>
<comment type="caution">
    <text evidence="2">The sequence shown here is derived from an EMBL/GenBank/DDBJ whole genome shotgun (WGS) entry which is preliminary data.</text>
</comment>
<evidence type="ECO:0000313" key="2">
    <source>
        <dbReference type="EMBL" id="KAK5996327.1"/>
    </source>
</evidence>
<dbReference type="Gene3D" id="3.40.50.1820">
    <property type="entry name" value="alpha/beta hydrolase"/>
    <property type="match status" value="1"/>
</dbReference>
<dbReference type="InterPro" id="IPR001375">
    <property type="entry name" value="Peptidase_S9_cat"/>
</dbReference>
<reference evidence="2 3" key="1">
    <citation type="submission" date="2024-01" db="EMBL/GenBank/DDBJ databases">
        <title>Complete genome of Cladobotryum mycophilum ATHUM6906.</title>
        <authorList>
            <person name="Christinaki A.C."/>
            <person name="Myridakis A.I."/>
            <person name="Kouvelis V.N."/>
        </authorList>
    </citation>
    <scope>NUCLEOTIDE SEQUENCE [LARGE SCALE GENOMIC DNA]</scope>
    <source>
        <strain evidence="2 3">ATHUM6906</strain>
    </source>
</reference>
<sequence>MSDKLRLLNGNIIHEQQRRIVNFDVRDKTLYVIVQGDINSPTEIFSVNSGECFQLSDHANDSGLAASTFGHCLFIYCPTLDGKEIIESIYLTPAQFANLDRRSAKPLPTLVLLHGGPYGRIADAFDVWNSAYGHRFANYLRGGMGVFNELDVIAATQHAIASGLADPSRLVAGGWRQGGYLAYRRLDEKDDQLCQNTPFLGLLGACEIKAVHYTSN</sequence>
<keyword evidence="3" id="KW-1185">Reference proteome</keyword>
<dbReference type="Proteomes" id="UP001338125">
    <property type="component" value="Unassembled WGS sequence"/>
</dbReference>
<proteinExistence type="predicted"/>
<protein>
    <recommendedName>
        <fullName evidence="1">Peptidase S9 prolyl oligopeptidase catalytic domain-containing protein</fullName>
    </recommendedName>
</protein>
<organism evidence="2 3">
    <name type="scientific">Cladobotryum mycophilum</name>
    <dbReference type="NCBI Taxonomy" id="491253"/>
    <lineage>
        <taxon>Eukaryota</taxon>
        <taxon>Fungi</taxon>
        <taxon>Dikarya</taxon>
        <taxon>Ascomycota</taxon>
        <taxon>Pezizomycotina</taxon>
        <taxon>Sordariomycetes</taxon>
        <taxon>Hypocreomycetidae</taxon>
        <taxon>Hypocreales</taxon>
        <taxon>Hypocreaceae</taxon>
        <taxon>Cladobotryum</taxon>
    </lineage>
</organism>
<evidence type="ECO:0000259" key="1">
    <source>
        <dbReference type="Pfam" id="PF00326"/>
    </source>
</evidence>
<evidence type="ECO:0000313" key="3">
    <source>
        <dbReference type="Proteomes" id="UP001338125"/>
    </source>
</evidence>
<gene>
    <name evidence="2" type="ORF">PT974_03082</name>
</gene>
<name>A0ABR0SVY4_9HYPO</name>
<dbReference type="SUPFAM" id="SSF53474">
    <property type="entry name" value="alpha/beta-Hydrolases"/>
    <property type="match status" value="1"/>
</dbReference>